<dbReference type="InterPro" id="IPR001482">
    <property type="entry name" value="T2SS/T4SS_dom"/>
</dbReference>
<keyword evidence="4" id="KW-1185">Reference proteome</keyword>
<evidence type="ECO:0000259" key="2">
    <source>
        <dbReference type="PROSITE" id="PS00662"/>
    </source>
</evidence>
<gene>
    <name evidence="3" type="ORF">QBE51_02605</name>
</gene>
<name>A0ABZ2Y7M9_9FIRM</name>
<dbReference type="SMART" id="SM00382">
    <property type="entry name" value="AAA"/>
    <property type="match status" value="1"/>
</dbReference>
<dbReference type="RefSeq" id="WP_341877407.1">
    <property type="nucleotide sequence ID" value="NZ_CP121687.1"/>
</dbReference>
<dbReference type="EMBL" id="CP121687">
    <property type="protein sequence ID" value="WZL70444.1"/>
    <property type="molecule type" value="Genomic_DNA"/>
</dbReference>
<feature type="domain" description="Bacterial type II secretion system protein E" evidence="2">
    <location>
        <begin position="194"/>
        <end position="208"/>
    </location>
</feature>
<evidence type="ECO:0000313" key="4">
    <source>
        <dbReference type="Proteomes" id="UP001486565"/>
    </source>
</evidence>
<dbReference type="Gene3D" id="3.40.50.300">
    <property type="entry name" value="P-loop containing nucleotide triphosphate hydrolases"/>
    <property type="match status" value="1"/>
</dbReference>
<evidence type="ECO:0000313" key="3">
    <source>
        <dbReference type="EMBL" id="WZL70444.1"/>
    </source>
</evidence>
<dbReference type="InterPro" id="IPR050921">
    <property type="entry name" value="T4SS_GSP_E_ATPase"/>
</dbReference>
<proteinExistence type="inferred from homology"/>
<dbReference type="InterPro" id="IPR003593">
    <property type="entry name" value="AAA+_ATPase"/>
</dbReference>
<comment type="similarity">
    <text evidence="1">Belongs to the GSP E family.</text>
</comment>
<accession>A0ABZ2Y7M9</accession>
<dbReference type="SUPFAM" id="SSF52540">
    <property type="entry name" value="P-loop containing nucleoside triphosphate hydrolases"/>
    <property type="match status" value="1"/>
</dbReference>
<protein>
    <submittedName>
        <fullName evidence="3">Type IV pilus twitching motility protein PilT</fullName>
    </submittedName>
</protein>
<dbReference type="PANTHER" id="PTHR30486">
    <property type="entry name" value="TWITCHING MOTILITY PROTEIN PILT"/>
    <property type="match status" value="1"/>
</dbReference>
<dbReference type="Gene3D" id="3.30.450.90">
    <property type="match status" value="1"/>
</dbReference>
<evidence type="ECO:0000256" key="1">
    <source>
        <dbReference type="ARBA" id="ARBA00006611"/>
    </source>
</evidence>
<organism evidence="3 4">
    <name type="scientific">Defluviitalea saccharophila</name>
    <dbReference type="NCBI Taxonomy" id="879970"/>
    <lineage>
        <taxon>Bacteria</taxon>
        <taxon>Bacillati</taxon>
        <taxon>Bacillota</taxon>
        <taxon>Clostridia</taxon>
        <taxon>Lachnospirales</taxon>
        <taxon>Defluviitaleaceae</taxon>
        <taxon>Defluviitalea</taxon>
    </lineage>
</organism>
<dbReference type="PROSITE" id="PS00662">
    <property type="entry name" value="T2SP_E"/>
    <property type="match status" value="1"/>
</dbReference>
<sequence>MDIDKLLAFGSQAKASDIHITVGIPPVFRINGKLKSVDMPKLTPKDTEDIVMQLLKDENKKEAFLRDGEADFSYGVPSIGRFRVNVYRQRGTCAAALRAVAINIPTLEELRMPTVISELARNTRGLVLVTGPTGSGKSTTLAAMIDQINRERACHILTLEDPIEYLHKHNKSIVNQREIGPDTKSYGAALRSALREDPDVILVGEMRDLETISIAITAAETGHFVLSTLHTIGAAQTVDRIIDVFPPHQQEQIRIQLSNVLKGVISQQLLKLKDGNGRTAATEIMVTTSAISNLIREGKSHQIHSMIQTGSKHGMHTMDMSLASLYKRGMIELQDAISYAQDQESIKRLLGMP</sequence>
<dbReference type="NCBIfam" id="TIGR01420">
    <property type="entry name" value="pilT_fam"/>
    <property type="match status" value="1"/>
</dbReference>
<dbReference type="CDD" id="cd01131">
    <property type="entry name" value="PilT"/>
    <property type="match status" value="1"/>
</dbReference>
<dbReference type="InterPro" id="IPR006321">
    <property type="entry name" value="PilT/PilU"/>
</dbReference>
<dbReference type="Pfam" id="PF00437">
    <property type="entry name" value="T2SSE"/>
    <property type="match status" value="1"/>
</dbReference>
<dbReference type="Proteomes" id="UP001486565">
    <property type="component" value="Chromosome"/>
</dbReference>
<reference evidence="3 4" key="1">
    <citation type="submission" date="2023-03" db="EMBL/GenBank/DDBJ databases">
        <title>Novel Species.</title>
        <authorList>
            <person name="Ma S."/>
        </authorList>
    </citation>
    <scope>NUCLEOTIDE SEQUENCE [LARGE SCALE GENOMIC DNA]</scope>
    <source>
        <strain evidence="3 4">LIND6LT2</strain>
    </source>
</reference>
<dbReference type="InterPro" id="IPR027417">
    <property type="entry name" value="P-loop_NTPase"/>
</dbReference>